<dbReference type="eggNOG" id="ENOG50311PW">
    <property type="taxonomic scope" value="Bacteria"/>
</dbReference>
<dbReference type="EMBL" id="JPRH01000016">
    <property type="protein sequence ID" value="KFF09865.1"/>
    <property type="molecule type" value="Genomic_DNA"/>
</dbReference>
<dbReference type="OrthoDB" id="1259351at2"/>
<protein>
    <submittedName>
        <fullName evidence="1">Uncharacterized protein</fullName>
    </submittedName>
</protein>
<keyword evidence="2" id="KW-1185">Reference proteome</keyword>
<dbReference type="Proteomes" id="UP000028705">
    <property type="component" value="Unassembled WGS sequence"/>
</dbReference>
<dbReference type="RefSeq" id="WP_034715517.1">
    <property type="nucleotide sequence ID" value="NZ_JAODPJ010000012.1"/>
</dbReference>
<sequence length="123" mass="14151">MWVNCKIISSNPLLYTKFKEFIIQTPFLVLLHENTENGADQQIIFWDVDTRNIESSYVKEIVGFGSIIIVISSLLSKDVITKLFEKEHLPCVGTLTKHIIYSQFVDEISRIMDAKAEAIFRVN</sequence>
<evidence type="ECO:0000313" key="1">
    <source>
        <dbReference type="EMBL" id="KFF09865.1"/>
    </source>
</evidence>
<gene>
    <name evidence="1" type="ORF">IW15_22135</name>
</gene>
<organism evidence="1 2">
    <name type="scientific">Chryseobacterium soli</name>
    <dbReference type="NCBI Taxonomy" id="445961"/>
    <lineage>
        <taxon>Bacteria</taxon>
        <taxon>Pseudomonadati</taxon>
        <taxon>Bacteroidota</taxon>
        <taxon>Flavobacteriia</taxon>
        <taxon>Flavobacteriales</taxon>
        <taxon>Weeksellaceae</taxon>
        <taxon>Chryseobacterium group</taxon>
        <taxon>Chryseobacterium</taxon>
    </lineage>
</organism>
<evidence type="ECO:0000313" key="2">
    <source>
        <dbReference type="Proteomes" id="UP000028705"/>
    </source>
</evidence>
<comment type="caution">
    <text evidence="1">The sequence shown here is derived from an EMBL/GenBank/DDBJ whole genome shotgun (WGS) entry which is preliminary data.</text>
</comment>
<dbReference type="AlphaFoldDB" id="A0A085ZZK1"/>
<accession>A0A085ZZK1</accession>
<name>A0A085ZZK1_9FLAO</name>
<proteinExistence type="predicted"/>
<reference evidence="1 2" key="1">
    <citation type="submission" date="2014-07" db="EMBL/GenBank/DDBJ databases">
        <title>Genome of Chryseobacterium soli DSM 19298.</title>
        <authorList>
            <person name="Stropko S.J."/>
            <person name="Pipes S.E."/>
            <person name="Newman J."/>
        </authorList>
    </citation>
    <scope>NUCLEOTIDE SEQUENCE [LARGE SCALE GENOMIC DNA]</scope>
    <source>
        <strain evidence="1 2">DSM 19298</strain>
    </source>
</reference>